<comment type="caution">
    <text evidence="8">The sequence shown here is derived from an EMBL/GenBank/DDBJ whole genome shotgun (WGS) entry which is preliminary data.</text>
</comment>
<evidence type="ECO:0000256" key="5">
    <source>
        <dbReference type="SAM" id="MobiDB-lite"/>
    </source>
</evidence>
<feature type="region of interest" description="Disordered" evidence="5">
    <location>
        <begin position="1"/>
        <end position="33"/>
    </location>
</feature>
<feature type="transmembrane region" description="Helical" evidence="6">
    <location>
        <begin position="519"/>
        <end position="539"/>
    </location>
</feature>
<feature type="compositionally biased region" description="Polar residues" evidence="5">
    <location>
        <begin position="274"/>
        <end position="303"/>
    </location>
</feature>
<proteinExistence type="predicted"/>
<dbReference type="InterPro" id="IPR011701">
    <property type="entry name" value="MFS"/>
</dbReference>
<feature type="region of interest" description="Disordered" evidence="5">
    <location>
        <begin position="270"/>
        <end position="305"/>
    </location>
</feature>
<dbReference type="PANTHER" id="PTHR23502:SF29">
    <property type="entry name" value="TRANSPORTER, PUTATIVE (AFU_ORTHOLOGUE AFUA_6G06680)-RELATED"/>
    <property type="match status" value="1"/>
</dbReference>
<dbReference type="EMBL" id="JBHFEH010000014">
    <property type="protein sequence ID" value="KAL2054716.1"/>
    <property type="molecule type" value="Genomic_DNA"/>
</dbReference>
<evidence type="ECO:0000256" key="3">
    <source>
        <dbReference type="ARBA" id="ARBA00022989"/>
    </source>
</evidence>
<feature type="transmembrane region" description="Helical" evidence="6">
    <location>
        <begin position="380"/>
        <end position="401"/>
    </location>
</feature>
<dbReference type="Pfam" id="PF07690">
    <property type="entry name" value="MFS_1"/>
    <property type="match status" value="1"/>
</dbReference>
<keyword evidence="2 6" id="KW-0812">Transmembrane</keyword>
<feature type="transmembrane region" description="Helical" evidence="6">
    <location>
        <begin position="341"/>
        <end position="368"/>
    </location>
</feature>
<evidence type="ECO:0000313" key="9">
    <source>
        <dbReference type="Proteomes" id="UP001590951"/>
    </source>
</evidence>
<accession>A0ABR4BA19</accession>
<reference evidence="8 9" key="1">
    <citation type="submission" date="2024-09" db="EMBL/GenBank/DDBJ databases">
        <title>Rethinking Asexuality: The Enigmatic Case of Functional Sexual Genes in Lepraria (Stereocaulaceae).</title>
        <authorList>
            <person name="Doellman M."/>
            <person name="Sun Y."/>
            <person name="Barcenas-Pena A."/>
            <person name="Lumbsch H.T."/>
            <person name="Grewe F."/>
        </authorList>
    </citation>
    <scope>NUCLEOTIDE SEQUENCE [LARGE SCALE GENOMIC DNA]</scope>
    <source>
        <strain evidence="8 9">Grewe 0041</strain>
    </source>
</reference>
<evidence type="ECO:0000259" key="7">
    <source>
        <dbReference type="PROSITE" id="PS50850"/>
    </source>
</evidence>
<feature type="transmembrane region" description="Helical" evidence="6">
    <location>
        <begin position="456"/>
        <end position="477"/>
    </location>
</feature>
<protein>
    <recommendedName>
        <fullName evidence="7">Major facilitator superfamily (MFS) profile domain-containing protein</fullName>
    </recommendedName>
</protein>
<keyword evidence="4 6" id="KW-0472">Membrane</keyword>
<evidence type="ECO:0000256" key="2">
    <source>
        <dbReference type="ARBA" id="ARBA00022692"/>
    </source>
</evidence>
<dbReference type="PANTHER" id="PTHR23502">
    <property type="entry name" value="MAJOR FACILITATOR SUPERFAMILY"/>
    <property type="match status" value="1"/>
</dbReference>
<dbReference type="Proteomes" id="UP001590951">
    <property type="component" value="Unassembled WGS sequence"/>
</dbReference>
<evidence type="ECO:0000313" key="8">
    <source>
        <dbReference type="EMBL" id="KAL2054716.1"/>
    </source>
</evidence>
<feature type="transmembrane region" description="Helical" evidence="6">
    <location>
        <begin position="104"/>
        <end position="125"/>
    </location>
</feature>
<feature type="transmembrane region" description="Helical" evidence="6">
    <location>
        <begin position="137"/>
        <end position="157"/>
    </location>
</feature>
<dbReference type="PROSITE" id="PS50850">
    <property type="entry name" value="MFS"/>
    <property type="match status" value="1"/>
</dbReference>
<feature type="transmembrane region" description="Helical" evidence="6">
    <location>
        <begin position="422"/>
        <end position="444"/>
    </location>
</feature>
<evidence type="ECO:0000256" key="1">
    <source>
        <dbReference type="ARBA" id="ARBA00004141"/>
    </source>
</evidence>
<feature type="transmembrane region" description="Helical" evidence="6">
    <location>
        <begin position="202"/>
        <end position="220"/>
    </location>
</feature>
<name>A0ABR4BA19_9LECA</name>
<feature type="transmembrane region" description="Helical" evidence="6">
    <location>
        <begin position="226"/>
        <end position="246"/>
    </location>
</feature>
<evidence type="ECO:0000256" key="4">
    <source>
        <dbReference type="ARBA" id="ARBA00023136"/>
    </source>
</evidence>
<dbReference type="InterPro" id="IPR020846">
    <property type="entry name" value="MFS_dom"/>
</dbReference>
<feature type="transmembrane region" description="Helical" evidence="6">
    <location>
        <begin position="163"/>
        <end position="190"/>
    </location>
</feature>
<dbReference type="Gene3D" id="1.20.1250.20">
    <property type="entry name" value="MFS general substrate transporter like domains"/>
    <property type="match status" value="1"/>
</dbReference>
<sequence>MGLGVLEPSRSEKVPGTSFVYDDTSRPTQDGELDSRLKYDRSGAIPIILVPQPSDDPNDPLNWPLWKRDMILVILSILSVIASTLSPLLAANTVTLSLLFNKDFAAMALATGYHLLGVGVAGFLFVASARVWGKRHLYLLGTVLIIASSAWGGSTAYNYKSLVWARVIQGVGLAPFEALVNASVGDLYFVHERGKRMALSNLALFGGAFFTPILVGKITHTIGWQWSFYLVAIFCATMLPFLFFFVPETAFRRDDSFNIDIRGEESVQHGTALKNRTANGDPNPSSSIEKQPGTVSEGSSPASVSPKVSFARSLLPFNGRKTDENLFKLVLRPLPLFLHPAVLWACLIQGTLIGWTVMIGVVLAAIFLGPPLWYSEVQTGYMYTGPFVGAVLGFLLAGLLADWSAKVMIKRNKGVYEPEFRIVLVVAQMVFGCAGLYGFGITSYDVNRYGWFWPDFFFALEVMGMVLGAVASALYVVDAHREIAVEAFTCLLIFKNVFSFGLTWGAYNWIVAAGILKVFYITASVQVGICLLSIPMYILGKKNRAFFNRHDVLKMTHLW</sequence>
<evidence type="ECO:0000256" key="6">
    <source>
        <dbReference type="SAM" id="Phobius"/>
    </source>
</evidence>
<keyword evidence="9" id="KW-1185">Reference proteome</keyword>
<organism evidence="8 9">
    <name type="scientific">Lepraria finkii</name>
    <dbReference type="NCBI Taxonomy" id="1340010"/>
    <lineage>
        <taxon>Eukaryota</taxon>
        <taxon>Fungi</taxon>
        <taxon>Dikarya</taxon>
        <taxon>Ascomycota</taxon>
        <taxon>Pezizomycotina</taxon>
        <taxon>Lecanoromycetes</taxon>
        <taxon>OSLEUM clade</taxon>
        <taxon>Lecanoromycetidae</taxon>
        <taxon>Lecanorales</taxon>
        <taxon>Lecanorineae</taxon>
        <taxon>Stereocaulaceae</taxon>
        <taxon>Lepraria</taxon>
    </lineage>
</organism>
<feature type="transmembrane region" description="Helical" evidence="6">
    <location>
        <begin position="70"/>
        <end position="92"/>
    </location>
</feature>
<feature type="domain" description="Major facilitator superfamily (MFS) profile" evidence="7">
    <location>
        <begin position="71"/>
        <end position="559"/>
    </location>
</feature>
<comment type="subcellular location">
    <subcellularLocation>
        <location evidence="1">Membrane</location>
        <topology evidence="1">Multi-pass membrane protein</topology>
    </subcellularLocation>
</comment>
<dbReference type="SUPFAM" id="SSF103473">
    <property type="entry name" value="MFS general substrate transporter"/>
    <property type="match status" value="1"/>
</dbReference>
<dbReference type="InterPro" id="IPR036259">
    <property type="entry name" value="MFS_trans_sf"/>
</dbReference>
<feature type="transmembrane region" description="Helical" evidence="6">
    <location>
        <begin position="484"/>
        <end position="507"/>
    </location>
</feature>
<keyword evidence="3 6" id="KW-1133">Transmembrane helix</keyword>
<gene>
    <name evidence="8" type="ORF">ABVK25_005020</name>
</gene>